<dbReference type="GO" id="GO:0080120">
    <property type="term" value="P:CAAX-box protein maturation"/>
    <property type="evidence" value="ECO:0007669"/>
    <property type="project" value="UniProtKB-ARBA"/>
</dbReference>
<dbReference type="GO" id="GO:0006508">
    <property type="term" value="P:proteolysis"/>
    <property type="evidence" value="ECO:0007669"/>
    <property type="project" value="UniProtKB-KW"/>
</dbReference>
<keyword evidence="1" id="KW-0472">Membrane</keyword>
<dbReference type="Pfam" id="PF02517">
    <property type="entry name" value="Rce1-like"/>
    <property type="match status" value="1"/>
</dbReference>
<dbReference type="InterPro" id="IPR003675">
    <property type="entry name" value="Rce1/LyrA-like_dom"/>
</dbReference>
<keyword evidence="1" id="KW-1133">Transmembrane helix</keyword>
<evidence type="ECO:0000259" key="2">
    <source>
        <dbReference type="Pfam" id="PF02517"/>
    </source>
</evidence>
<dbReference type="PANTHER" id="PTHR36435">
    <property type="entry name" value="SLR1288 PROTEIN"/>
    <property type="match status" value="1"/>
</dbReference>
<feature type="transmembrane region" description="Helical" evidence="1">
    <location>
        <begin position="16"/>
        <end position="35"/>
    </location>
</feature>
<comment type="caution">
    <text evidence="3">The sequence shown here is derived from an EMBL/GenBank/DDBJ whole genome shotgun (WGS) entry which is preliminary data.</text>
</comment>
<feature type="transmembrane region" description="Helical" evidence="1">
    <location>
        <begin position="55"/>
        <end position="79"/>
    </location>
</feature>
<reference evidence="3" key="1">
    <citation type="submission" date="2017-05" db="EMBL/GenBank/DDBJ databases">
        <authorList>
            <person name="Varghese N."/>
            <person name="Submissions S."/>
        </authorList>
    </citation>
    <scope>NUCLEOTIDE SEQUENCE</scope>
    <source>
        <strain evidence="3">DSM 45262</strain>
    </source>
</reference>
<protein>
    <submittedName>
        <fullName evidence="3">CAAX protease self-immunity</fullName>
    </submittedName>
</protein>
<proteinExistence type="predicted"/>
<dbReference type="InterPro" id="IPR052710">
    <property type="entry name" value="CAAX_protease"/>
</dbReference>
<dbReference type="AlphaFoldDB" id="A0AA46AGX0"/>
<organism evidence="3 4">
    <name type="scientific">Laceyella tengchongensis</name>
    <dbReference type="NCBI Taxonomy" id="574699"/>
    <lineage>
        <taxon>Bacteria</taxon>
        <taxon>Bacillati</taxon>
        <taxon>Bacillota</taxon>
        <taxon>Bacilli</taxon>
        <taxon>Bacillales</taxon>
        <taxon>Thermoactinomycetaceae</taxon>
        <taxon>Laceyella</taxon>
    </lineage>
</organism>
<feature type="transmembrane region" description="Helical" evidence="1">
    <location>
        <begin position="220"/>
        <end position="238"/>
    </location>
</feature>
<gene>
    <name evidence="3" type="ORF">SAMN06265361_1093</name>
</gene>
<dbReference type="PANTHER" id="PTHR36435:SF1">
    <property type="entry name" value="CAAX AMINO TERMINAL PROTEASE FAMILY PROTEIN"/>
    <property type="match status" value="1"/>
</dbReference>
<keyword evidence="4" id="KW-1185">Reference proteome</keyword>
<sequence>MIRPGWRRLNLLRQGAAWLLCAAFFLMVPLEFSLLDWQQTPHGTWLIAPVEKLSAGQMAVLAVWGIILMAGSIVFVLCGCLLRFSQERMLLGSELEVRDIVYFTAWVQTFQLALPLLLTLLPEQGETEALSLLAPYFPFMWICLVSIFLLQGKWRQIDCVSVDAAFWVKVPLVIVGLYLFFVLVVDRHLTEWFADLCSLELSSWREESISRGIEQAGQSHPVLLLLQWITIGFIGPIAEEILFRGYLQGWLTKHVGAVAGVGASAMLFALFHIDVPLFPALFLLGVVMGWLRVWTKTLWAPIMFHCLNNAVATWVDISGSISWGYF</sequence>
<keyword evidence="3" id="KW-0378">Hydrolase</keyword>
<feature type="transmembrane region" description="Helical" evidence="1">
    <location>
        <begin position="164"/>
        <end position="185"/>
    </location>
</feature>
<evidence type="ECO:0000256" key="1">
    <source>
        <dbReference type="SAM" id="Phobius"/>
    </source>
</evidence>
<dbReference type="Proteomes" id="UP001157946">
    <property type="component" value="Unassembled WGS sequence"/>
</dbReference>
<keyword evidence="1" id="KW-0812">Transmembrane</keyword>
<evidence type="ECO:0000313" key="4">
    <source>
        <dbReference type="Proteomes" id="UP001157946"/>
    </source>
</evidence>
<accession>A0AA46AGX0</accession>
<name>A0AA46AGX0_9BACL</name>
<dbReference type="GO" id="GO:0004175">
    <property type="term" value="F:endopeptidase activity"/>
    <property type="evidence" value="ECO:0007669"/>
    <property type="project" value="UniProtKB-ARBA"/>
</dbReference>
<keyword evidence="3" id="KW-0645">Protease</keyword>
<dbReference type="RefSeq" id="WP_284724617.1">
    <property type="nucleotide sequence ID" value="NZ_FXTU01000009.1"/>
</dbReference>
<feature type="transmembrane region" description="Helical" evidence="1">
    <location>
        <begin position="133"/>
        <end position="152"/>
    </location>
</feature>
<dbReference type="EMBL" id="FXTU01000009">
    <property type="protein sequence ID" value="SMP32515.1"/>
    <property type="molecule type" value="Genomic_DNA"/>
</dbReference>
<feature type="transmembrane region" description="Helical" evidence="1">
    <location>
        <begin position="277"/>
        <end position="295"/>
    </location>
</feature>
<feature type="domain" description="CAAX prenyl protease 2/Lysostaphin resistance protein A-like" evidence="2">
    <location>
        <begin position="223"/>
        <end position="311"/>
    </location>
</feature>
<evidence type="ECO:0000313" key="3">
    <source>
        <dbReference type="EMBL" id="SMP32515.1"/>
    </source>
</evidence>
<feature type="transmembrane region" description="Helical" evidence="1">
    <location>
        <begin position="250"/>
        <end position="271"/>
    </location>
</feature>
<feature type="transmembrane region" description="Helical" evidence="1">
    <location>
        <begin position="100"/>
        <end position="121"/>
    </location>
</feature>